<gene>
    <name evidence="10" type="primary">ppaC</name>
    <name evidence="10" type="ORF">SNAT2548_LOCUS17247</name>
</gene>
<evidence type="ECO:0000256" key="5">
    <source>
        <dbReference type="ARBA" id="ARBA00023211"/>
    </source>
</evidence>
<name>A0A812P5A8_9DINO</name>
<evidence type="ECO:0000256" key="7">
    <source>
        <dbReference type="ARBA" id="ARBA00047820"/>
    </source>
</evidence>
<evidence type="ECO:0000256" key="4">
    <source>
        <dbReference type="ARBA" id="ARBA00022801"/>
    </source>
</evidence>
<protein>
    <recommendedName>
        <fullName evidence="2">inorganic diphosphatase</fullName>
        <ecNumber evidence="2">3.6.1.1</ecNumber>
    </recommendedName>
    <alternativeName>
        <fullName evidence="6">Pyrophosphate phospho-hydrolase</fullName>
    </alternativeName>
</protein>
<dbReference type="PANTHER" id="PTHR12112">
    <property type="entry name" value="BNIP - RELATED"/>
    <property type="match status" value="1"/>
</dbReference>
<dbReference type="InterPro" id="IPR038763">
    <property type="entry name" value="DHH_sf"/>
</dbReference>
<dbReference type="PANTHER" id="PTHR12112:SF22">
    <property type="entry name" value="MANGANESE-DEPENDENT INORGANIC PYROPHOSPHATASE-RELATED"/>
    <property type="match status" value="1"/>
</dbReference>
<dbReference type="SUPFAM" id="SSF64182">
    <property type="entry name" value="DHH phosphoesterases"/>
    <property type="match status" value="1"/>
</dbReference>
<dbReference type="InterPro" id="IPR004097">
    <property type="entry name" value="DHHA2"/>
</dbReference>
<keyword evidence="4" id="KW-0378">Hydrolase</keyword>
<keyword evidence="11" id="KW-1185">Reference proteome</keyword>
<dbReference type="AlphaFoldDB" id="A0A812P5A8"/>
<dbReference type="GO" id="GO:0005737">
    <property type="term" value="C:cytoplasm"/>
    <property type="evidence" value="ECO:0007669"/>
    <property type="project" value="InterPro"/>
</dbReference>
<evidence type="ECO:0000259" key="9">
    <source>
        <dbReference type="SMART" id="SM01131"/>
    </source>
</evidence>
<dbReference type="SMART" id="SM01131">
    <property type="entry name" value="DHHA2"/>
    <property type="match status" value="1"/>
</dbReference>
<dbReference type="OrthoDB" id="374045at2759"/>
<dbReference type="EC" id="3.6.1.1" evidence="2"/>
<evidence type="ECO:0000256" key="3">
    <source>
        <dbReference type="ARBA" id="ARBA00022723"/>
    </source>
</evidence>
<feature type="signal peptide" evidence="8">
    <location>
        <begin position="1"/>
        <end position="19"/>
    </location>
</feature>
<comment type="cofactor">
    <cofactor evidence="1">
        <name>Mn(2+)</name>
        <dbReference type="ChEBI" id="CHEBI:29035"/>
    </cofactor>
</comment>
<sequence length="310" mass="33000">MSLLAWCLLSAASASSAAAASPVLAVFGHKVPDTDTVTAALVYAWELNARNISATAYRLGELNPETDFVLKRLGVTVPPLLADVSGKDTVAVVDTNNPQELPEGILKASIHSIVDHHKLSGLTNAEPLEVDMRPLCSATSILYARAKLIGLSPPKEVAGLMLAGILSDSLEFRSPTTTELDKTHAAELGKLAGLDVHDFAEGMLEAKANVDHLSPSELIMMDTKIFTIGGKKLRVSVMETTKASGPLAKKDELVAAMKKLTADEKLDDVLFFAAWQDSAKKSSTDNVLRFSALIESLGALRQGSDLNIVQ</sequence>
<keyword evidence="8" id="KW-0732">Signal</keyword>
<dbReference type="Gene3D" id="3.10.310.20">
    <property type="entry name" value="DHHA2 domain"/>
    <property type="match status" value="1"/>
</dbReference>
<dbReference type="Proteomes" id="UP000604046">
    <property type="component" value="Unassembled WGS sequence"/>
</dbReference>
<proteinExistence type="predicted"/>
<evidence type="ECO:0000313" key="11">
    <source>
        <dbReference type="Proteomes" id="UP000604046"/>
    </source>
</evidence>
<feature type="chain" id="PRO_5032488575" description="inorganic diphosphatase" evidence="8">
    <location>
        <begin position="20"/>
        <end position="310"/>
    </location>
</feature>
<reference evidence="10" key="1">
    <citation type="submission" date="2021-02" db="EMBL/GenBank/DDBJ databases">
        <authorList>
            <person name="Dougan E. K."/>
            <person name="Rhodes N."/>
            <person name="Thang M."/>
            <person name="Chan C."/>
        </authorList>
    </citation>
    <scope>NUCLEOTIDE SEQUENCE</scope>
</reference>
<dbReference type="GO" id="GO:0004427">
    <property type="term" value="F:inorganic diphosphate phosphatase activity"/>
    <property type="evidence" value="ECO:0007669"/>
    <property type="project" value="UniProtKB-EC"/>
</dbReference>
<dbReference type="Gene3D" id="3.90.1640.10">
    <property type="entry name" value="inorganic pyrophosphatase (n-terminal core)"/>
    <property type="match status" value="1"/>
</dbReference>
<keyword evidence="5" id="KW-0464">Manganese</keyword>
<evidence type="ECO:0000256" key="8">
    <source>
        <dbReference type="SAM" id="SignalP"/>
    </source>
</evidence>
<accession>A0A812P5A8</accession>
<dbReference type="EMBL" id="CAJNDS010002104">
    <property type="protein sequence ID" value="CAE7329483.1"/>
    <property type="molecule type" value="Genomic_DNA"/>
</dbReference>
<evidence type="ECO:0000256" key="6">
    <source>
        <dbReference type="ARBA" id="ARBA00032535"/>
    </source>
</evidence>
<dbReference type="Pfam" id="PF01368">
    <property type="entry name" value="DHH"/>
    <property type="match status" value="1"/>
</dbReference>
<comment type="catalytic activity">
    <reaction evidence="7">
        <text>diphosphate + H2O = 2 phosphate + H(+)</text>
        <dbReference type="Rhea" id="RHEA:24576"/>
        <dbReference type="ChEBI" id="CHEBI:15377"/>
        <dbReference type="ChEBI" id="CHEBI:15378"/>
        <dbReference type="ChEBI" id="CHEBI:33019"/>
        <dbReference type="ChEBI" id="CHEBI:43474"/>
        <dbReference type="EC" id="3.6.1.1"/>
    </reaction>
</comment>
<keyword evidence="3" id="KW-0479">Metal-binding</keyword>
<organism evidence="10 11">
    <name type="scientific">Symbiodinium natans</name>
    <dbReference type="NCBI Taxonomy" id="878477"/>
    <lineage>
        <taxon>Eukaryota</taxon>
        <taxon>Sar</taxon>
        <taxon>Alveolata</taxon>
        <taxon>Dinophyceae</taxon>
        <taxon>Suessiales</taxon>
        <taxon>Symbiodiniaceae</taxon>
        <taxon>Symbiodinium</taxon>
    </lineage>
</organism>
<feature type="domain" description="DHHA2" evidence="9">
    <location>
        <begin position="200"/>
        <end position="309"/>
    </location>
</feature>
<evidence type="ECO:0000313" key="10">
    <source>
        <dbReference type="EMBL" id="CAE7329483.1"/>
    </source>
</evidence>
<dbReference type="GO" id="GO:0046872">
    <property type="term" value="F:metal ion binding"/>
    <property type="evidence" value="ECO:0007669"/>
    <property type="project" value="UniProtKB-KW"/>
</dbReference>
<dbReference type="InterPro" id="IPR001667">
    <property type="entry name" value="DDH_dom"/>
</dbReference>
<dbReference type="InterPro" id="IPR038222">
    <property type="entry name" value="DHHA2_dom_sf"/>
</dbReference>
<evidence type="ECO:0000256" key="2">
    <source>
        <dbReference type="ARBA" id="ARBA00012146"/>
    </source>
</evidence>
<evidence type="ECO:0000256" key="1">
    <source>
        <dbReference type="ARBA" id="ARBA00001936"/>
    </source>
</evidence>
<comment type="caution">
    <text evidence="10">The sequence shown here is derived from an EMBL/GenBank/DDBJ whole genome shotgun (WGS) entry which is preliminary data.</text>
</comment>
<dbReference type="Pfam" id="PF02833">
    <property type="entry name" value="DHHA2"/>
    <property type="match status" value="1"/>
</dbReference>